<feature type="compositionally biased region" description="Gly residues" evidence="1">
    <location>
        <begin position="154"/>
        <end position="166"/>
    </location>
</feature>
<evidence type="ECO:0000313" key="2">
    <source>
        <dbReference type="EMBL" id="ESU40141.1"/>
    </source>
</evidence>
<organism evidence="2 3">
    <name type="scientific">Giardia intestinalis</name>
    <name type="common">Giardia lamblia</name>
    <dbReference type="NCBI Taxonomy" id="5741"/>
    <lineage>
        <taxon>Eukaryota</taxon>
        <taxon>Metamonada</taxon>
        <taxon>Diplomonadida</taxon>
        <taxon>Hexamitidae</taxon>
        <taxon>Giardiinae</taxon>
        <taxon>Giardia</taxon>
    </lineage>
</organism>
<reference evidence="2 3" key="2">
    <citation type="journal article" date="2013" name="Genome Biol. Evol.">
        <title>Genome sequencing of Giardia lamblia genotypes A2 and B isolates (DH and GS) and comparative analysis with the genomes of genotypes A1 and E (WB and Pig).</title>
        <authorList>
            <person name="Adam R.D."/>
            <person name="Dahlstrom E.W."/>
            <person name="Martens C.A."/>
            <person name="Bruno D.P."/>
            <person name="Barbian K.D."/>
            <person name="Ricklefs S.M."/>
            <person name="Hernandez M.M."/>
            <person name="Narla N.P."/>
            <person name="Patel R.B."/>
            <person name="Porcella S.F."/>
            <person name="Nash T.E."/>
        </authorList>
    </citation>
    <scope>NUCLEOTIDE SEQUENCE [LARGE SCALE GENOMIC DNA]</scope>
    <source>
        <strain evidence="2 3">GS</strain>
    </source>
</reference>
<feature type="compositionally biased region" description="Pro residues" evidence="1">
    <location>
        <begin position="139"/>
        <end position="151"/>
    </location>
</feature>
<gene>
    <name evidence="2" type="ORF">GSB_155152</name>
</gene>
<dbReference type="AlphaFoldDB" id="V6TN51"/>
<evidence type="ECO:0000313" key="3">
    <source>
        <dbReference type="Proteomes" id="UP000018040"/>
    </source>
</evidence>
<feature type="region of interest" description="Disordered" evidence="1">
    <location>
        <begin position="126"/>
        <end position="166"/>
    </location>
</feature>
<accession>V6TN51</accession>
<dbReference type="VEuPathDB" id="GiardiaDB:GL50581_4"/>
<dbReference type="VEuPathDB" id="GiardiaDB:QR46_4912"/>
<evidence type="ECO:0000256" key="1">
    <source>
        <dbReference type="SAM" id="MobiDB-lite"/>
    </source>
</evidence>
<name>V6TN51_GIAIN</name>
<proteinExistence type="predicted"/>
<reference evidence="3" key="1">
    <citation type="submission" date="2012-02" db="EMBL/GenBank/DDBJ databases">
        <title>Genome sequencing of Giardia lamblia Genotypes A2 and B isolates (DH and GS) and comparative analysis with the genomes of Genotypes A1 and E (WB and Pig).</title>
        <authorList>
            <person name="Adam R."/>
            <person name="Dahlstrom E."/>
            <person name="Martens C."/>
            <person name="Bruno D."/>
            <person name="Barbian K."/>
            <person name="Porcella S.F."/>
            <person name="Nash T."/>
        </authorList>
    </citation>
    <scope>NUCLEOTIDE SEQUENCE</scope>
    <source>
        <strain evidence="3">GS</strain>
    </source>
</reference>
<protein>
    <submittedName>
        <fullName evidence="2">Uncharacterized protein</fullName>
    </submittedName>
</protein>
<dbReference type="Proteomes" id="UP000018040">
    <property type="component" value="Unassembled WGS sequence"/>
</dbReference>
<dbReference type="OrthoDB" id="3535323at2759"/>
<comment type="caution">
    <text evidence="2">The sequence shown here is derived from an EMBL/GenBank/DDBJ whole genome shotgun (WGS) entry which is preliminary data.</text>
</comment>
<feature type="non-terminal residue" evidence="2">
    <location>
        <position position="1"/>
    </location>
</feature>
<sequence>VKKIDELYLSYESVEALMNMLTDIKVGGIPTCIKCFVSAVDLKRHLLGTEHSTLEWHQMNRKSICPFCSKTLRTHRAVQNHCNTDIKCRSLLRQKIGFEEETNILFSAHRANLLRSGHETPLIEPNTRAARQEEAARATPPPNVSGLPPPLQVKGGGFGTYASGPG</sequence>
<dbReference type="EMBL" id="AHHH01000309">
    <property type="protein sequence ID" value="ESU40141.1"/>
    <property type="molecule type" value="Genomic_DNA"/>
</dbReference>